<feature type="transmembrane region" description="Helical" evidence="9">
    <location>
        <begin position="215"/>
        <end position="234"/>
    </location>
</feature>
<proteinExistence type="inferred from homology"/>
<evidence type="ECO:0000256" key="2">
    <source>
        <dbReference type="ARBA" id="ARBA00022448"/>
    </source>
</evidence>
<feature type="transmembrane region" description="Helical" evidence="9">
    <location>
        <begin position="92"/>
        <end position="114"/>
    </location>
</feature>
<dbReference type="RefSeq" id="WP_076957345.1">
    <property type="nucleotide sequence ID" value="NZ_MLCO01000088.1"/>
</dbReference>
<dbReference type="PANTHER" id="PTHR11795:SF445">
    <property type="entry name" value="AMINO ACID ABC TRANSPORTER PERMEASE PROTEIN"/>
    <property type="match status" value="1"/>
</dbReference>
<keyword evidence="7 9" id="KW-0472">Membrane</keyword>
<dbReference type="EMBL" id="MLCO01000088">
    <property type="protein sequence ID" value="ONG54203.1"/>
    <property type="molecule type" value="Genomic_DNA"/>
</dbReference>
<evidence type="ECO:0000256" key="6">
    <source>
        <dbReference type="ARBA" id="ARBA00022989"/>
    </source>
</evidence>
<accession>A0A1V2H2U0</accession>
<feature type="transmembrane region" description="Helical" evidence="9">
    <location>
        <begin position="264"/>
        <end position="288"/>
    </location>
</feature>
<dbReference type="InterPro" id="IPR052157">
    <property type="entry name" value="BCAA_transport_permease"/>
</dbReference>
<evidence type="ECO:0000256" key="9">
    <source>
        <dbReference type="SAM" id="Phobius"/>
    </source>
</evidence>
<keyword evidence="11" id="KW-1185">Reference proteome</keyword>
<feature type="transmembrane region" description="Helical" evidence="9">
    <location>
        <begin position="6"/>
        <end position="28"/>
    </location>
</feature>
<comment type="subcellular location">
    <subcellularLocation>
        <location evidence="1">Cell membrane</location>
        <topology evidence="1">Multi-pass membrane protein</topology>
    </subcellularLocation>
</comment>
<evidence type="ECO:0000313" key="11">
    <source>
        <dbReference type="Proteomes" id="UP000188879"/>
    </source>
</evidence>
<dbReference type="Pfam" id="PF02653">
    <property type="entry name" value="BPD_transp_2"/>
    <property type="match status" value="1"/>
</dbReference>
<feature type="transmembrane region" description="Helical" evidence="9">
    <location>
        <begin position="134"/>
        <end position="159"/>
    </location>
</feature>
<sequence>MLFLQLLVSGIQTGAIYALTAAGFALIFGATRVFHVAHGAAFALAGYSFLALSQAGFPWFVGAGAALVVAVAFGLFMDFLVYRPIQRHEGSFFTVFVAAFGMSIVVQSLIELGFGRGFVVVASPLTRAHEVLPGLYLADIFWVAVGVALLLFGAVTLFLERTRIGIGLRALSENPELLRAFGLSSRRLSMVAFGLGSALAVPGAVLTAMTSGLQPAIAAQVMLVSLAAAVVGGIGSLRGAALAGLLLGVVENLVVSVLDTQWSAAAGFVVLFAFILFKPSGLFGQAVAR</sequence>
<dbReference type="Proteomes" id="UP000188879">
    <property type="component" value="Unassembled WGS sequence"/>
</dbReference>
<name>A0A1V2H2U0_9PROT</name>
<feature type="transmembrane region" description="Helical" evidence="9">
    <location>
        <begin position="241"/>
        <end position="258"/>
    </location>
</feature>
<feature type="transmembrane region" description="Helical" evidence="9">
    <location>
        <begin position="188"/>
        <end position="209"/>
    </location>
</feature>
<evidence type="ECO:0000256" key="7">
    <source>
        <dbReference type="ARBA" id="ARBA00023136"/>
    </source>
</evidence>
<dbReference type="CDD" id="cd06582">
    <property type="entry name" value="TM_PBP1_LivH_like"/>
    <property type="match status" value="1"/>
</dbReference>
<keyword evidence="3" id="KW-1003">Cell membrane</keyword>
<protein>
    <submittedName>
        <fullName evidence="10">Branched-chain amino acid ABC transporter permease</fullName>
    </submittedName>
</protein>
<dbReference type="PANTHER" id="PTHR11795">
    <property type="entry name" value="BRANCHED-CHAIN AMINO ACID TRANSPORT SYSTEM PERMEASE PROTEIN LIVH"/>
    <property type="match status" value="1"/>
</dbReference>
<dbReference type="GO" id="GO:0006865">
    <property type="term" value="P:amino acid transport"/>
    <property type="evidence" value="ECO:0007669"/>
    <property type="project" value="UniProtKB-KW"/>
</dbReference>
<reference evidence="10 11" key="1">
    <citation type="submission" date="2016-10" db="EMBL/GenBank/DDBJ databases">
        <title>Draft Genome sequence of Roseomonas sp. strain M3.</title>
        <authorList>
            <person name="Subhash Y."/>
            <person name="Lee S."/>
        </authorList>
    </citation>
    <scope>NUCLEOTIDE SEQUENCE [LARGE SCALE GENOMIC DNA]</scope>
    <source>
        <strain evidence="10 11">M3</strain>
    </source>
</reference>
<dbReference type="OrthoDB" id="9779023at2"/>
<keyword evidence="4 9" id="KW-0812">Transmembrane</keyword>
<keyword evidence="5" id="KW-0029">Amino-acid transport</keyword>
<evidence type="ECO:0000256" key="1">
    <source>
        <dbReference type="ARBA" id="ARBA00004651"/>
    </source>
</evidence>
<feature type="transmembrane region" description="Helical" evidence="9">
    <location>
        <begin position="59"/>
        <end position="80"/>
    </location>
</feature>
<evidence type="ECO:0000256" key="5">
    <source>
        <dbReference type="ARBA" id="ARBA00022970"/>
    </source>
</evidence>
<dbReference type="InterPro" id="IPR001851">
    <property type="entry name" value="ABC_transp_permease"/>
</dbReference>
<evidence type="ECO:0000313" key="10">
    <source>
        <dbReference type="EMBL" id="ONG54203.1"/>
    </source>
</evidence>
<keyword evidence="2" id="KW-0813">Transport</keyword>
<evidence type="ECO:0000256" key="3">
    <source>
        <dbReference type="ARBA" id="ARBA00022475"/>
    </source>
</evidence>
<dbReference type="GO" id="GO:0022857">
    <property type="term" value="F:transmembrane transporter activity"/>
    <property type="evidence" value="ECO:0007669"/>
    <property type="project" value="InterPro"/>
</dbReference>
<dbReference type="AlphaFoldDB" id="A0A1V2H2U0"/>
<comment type="caution">
    <text evidence="10">The sequence shown here is derived from an EMBL/GenBank/DDBJ whole genome shotgun (WGS) entry which is preliminary data.</text>
</comment>
<keyword evidence="6 9" id="KW-1133">Transmembrane helix</keyword>
<evidence type="ECO:0000256" key="4">
    <source>
        <dbReference type="ARBA" id="ARBA00022692"/>
    </source>
</evidence>
<gene>
    <name evidence="10" type="ORF">BKE38_10695</name>
</gene>
<dbReference type="GO" id="GO:0005886">
    <property type="term" value="C:plasma membrane"/>
    <property type="evidence" value="ECO:0007669"/>
    <property type="project" value="UniProtKB-SubCell"/>
</dbReference>
<organism evidence="10 11">
    <name type="scientific">Teichococcus deserti</name>
    <dbReference type="NCBI Taxonomy" id="1817963"/>
    <lineage>
        <taxon>Bacteria</taxon>
        <taxon>Pseudomonadati</taxon>
        <taxon>Pseudomonadota</taxon>
        <taxon>Alphaproteobacteria</taxon>
        <taxon>Acetobacterales</taxon>
        <taxon>Roseomonadaceae</taxon>
        <taxon>Roseomonas</taxon>
    </lineage>
</organism>
<comment type="similarity">
    <text evidence="8">Belongs to the binding-protein-dependent transport system permease family. LivHM subfamily.</text>
</comment>
<evidence type="ECO:0000256" key="8">
    <source>
        <dbReference type="ARBA" id="ARBA00037998"/>
    </source>
</evidence>